<sequence length="102" mass="12211">MSIEYQFDQSNSELLMLMDERFEFDNCGEFRSVYESVREKDIHNITVNFSHTRYIDSSALGMMINMKRFYSSQGVEIRLINCSDQIRRIFKVSHFDKQFDIS</sequence>
<dbReference type="InterPro" id="IPR002645">
    <property type="entry name" value="STAS_dom"/>
</dbReference>
<dbReference type="PANTHER" id="PTHR33495">
    <property type="entry name" value="ANTI-SIGMA FACTOR ANTAGONIST TM_1081-RELATED-RELATED"/>
    <property type="match status" value="1"/>
</dbReference>
<dbReference type="Pfam" id="PF01740">
    <property type="entry name" value="STAS"/>
    <property type="match status" value="1"/>
</dbReference>
<accession>A0ABQ0A490</accession>
<evidence type="ECO:0000259" key="1">
    <source>
        <dbReference type="PROSITE" id="PS50801"/>
    </source>
</evidence>
<dbReference type="Proteomes" id="UP001465153">
    <property type="component" value="Unassembled WGS sequence"/>
</dbReference>
<comment type="caution">
    <text evidence="2">The sequence shown here is derived from an EMBL/GenBank/DDBJ whole genome shotgun (WGS) entry which is preliminary data.</text>
</comment>
<dbReference type="EMBL" id="BAABWN010000001">
    <property type="protein sequence ID" value="GAA6166464.1"/>
    <property type="molecule type" value="Genomic_DNA"/>
</dbReference>
<proteinExistence type="predicted"/>
<organism evidence="2 3">
    <name type="scientific">Sessilibacter corallicola</name>
    <dbReference type="NCBI Taxonomy" id="2904075"/>
    <lineage>
        <taxon>Bacteria</taxon>
        <taxon>Pseudomonadati</taxon>
        <taxon>Pseudomonadota</taxon>
        <taxon>Gammaproteobacteria</taxon>
        <taxon>Cellvibrionales</taxon>
        <taxon>Cellvibrionaceae</taxon>
        <taxon>Sessilibacter</taxon>
    </lineage>
</organism>
<keyword evidence="3" id="KW-1185">Reference proteome</keyword>
<dbReference type="Gene3D" id="3.30.750.24">
    <property type="entry name" value="STAS domain"/>
    <property type="match status" value="1"/>
</dbReference>
<evidence type="ECO:0000313" key="2">
    <source>
        <dbReference type="EMBL" id="GAA6166464.1"/>
    </source>
</evidence>
<feature type="domain" description="STAS" evidence="1">
    <location>
        <begin position="3"/>
        <end position="102"/>
    </location>
</feature>
<protein>
    <submittedName>
        <fullName evidence="2">STAS domain-containing protein</fullName>
    </submittedName>
</protein>
<dbReference type="CDD" id="cd07043">
    <property type="entry name" value="STAS_anti-anti-sigma_factors"/>
    <property type="match status" value="1"/>
</dbReference>
<gene>
    <name evidence="2" type="ORF">NBRC116591_02740</name>
</gene>
<evidence type="ECO:0000313" key="3">
    <source>
        <dbReference type="Proteomes" id="UP001465153"/>
    </source>
</evidence>
<dbReference type="RefSeq" id="WP_233086507.1">
    <property type="nucleotide sequence ID" value="NZ_BAABWN010000001.1"/>
</dbReference>
<dbReference type="SUPFAM" id="SSF52091">
    <property type="entry name" value="SpoIIaa-like"/>
    <property type="match status" value="1"/>
</dbReference>
<dbReference type="PROSITE" id="PS50801">
    <property type="entry name" value="STAS"/>
    <property type="match status" value="1"/>
</dbReference>
<dbReference type="PANTHER" id="PTHR33495:SF15">
    <property type="entry name" value="STAS DOMAIN-CONTAINING PROTEIN"/>
    <property type="match status" value="1"/>
</dbReference>
<name>A0ABQ0A490_9GAMM</name>
<dbReference type="InterPro" id="IPR036513">
    <property type="entry name" value="STAS_dom_sf"/>
</dbReference>
<reference evidence="2 3" key="1">
    <citation type="submission" date="2024-04" db="EMBL/GenBank/DDBJ databases">
        <title>Draft genome sequence of Sessilibacter corallicola NBRC 116591.</title>
        <authorList>
            <person name="Miyakawa T."/>
            <person name="Kusuya Y."/>
            <person name="Miura T."/>
        </authorList>
    </citation>
    <scope>NUCLEOTIDE SEQUENCE [LARGE SCALE GENOMIC DNA]</scope>
    <source>
        <strain evidence="2 3">KU-00831-HH</strain>
    </source>
</reference>